<evidence type="ECO:0000256" key="1">
    <source>
        <dbReference type="SAM" id="Phobius"/>
    </source>
</evidence>
<keyword evidence="1" id="KW-1133">Transmembrane helix</keyword>
<evidence type="ECO:0000313" key="3">
    <source>
        <dbReference type="Proteomes" id="UP000652013"/>
    </source>
</evidence>
<gene>
    <name evidence="2" type="ORF">Sya03_53110</name>
</gene>
<proteinExistence type="predicted"/>
<keyword evidence="1" id="KW-0472">Membrane</keyword>
<feature type="transmembrane region" description="Helical" evidence="1">
    <location>
        <begin position="88"/>
        <end position="109"/>
    </location>
</feature>
<name>A0A8J3YD94_9ACTN</name>
<accession>A0A8J3YD94</accession>
<dbReference type="Proteomes" id="UP000652013">
    <property type="component" value="Unassembled WGS sequence"/>
</dbReference>
<dbReference type="EMBL" id="BOOY01000036">
    <property type="protein sequence ID" value="GIJ05959.1"/>
    <property type="molecule type" value="Genomic_DNA"/>
</dbReference>
<keyword evidence="1" id="KW-0812">Transmembrane</keyword>
<organism evidence="2 3">
    <name type="scientific">Spirilliplanes yamanashiensis</name>
    <dbReference type="NCBI Taxonomy" id="42233"/>
    <lineage>
        <taxon>Bacteria</taxon>
        <taxon>Bacillati</taxon>
        <taxon>Actinomycetota</taxon>
        <taxon>Actinomycetes</taxon>
        <taxon>Micromonosporales</taxon>
        <taxon>Micromonosporaceae</taxon>
        <taxon>Spirilliplanes</taxon>
    </lineage>
</organism>
<dbReference type="AlphaFoldDB" id="A0A8J3YD94"/>
<keyword evidence="3" id="KW-1185">Reference proteome</keyword>
<comment type="caution">
    <text evidence="2">The sequence shown here is derived from an EMBL/GenBank/DDBJ whole genome shotgun (WGS) entry which is preliminary data.</text>
</comment>
<feature type="transmembrane region" description="Helical" evidence="1">
    <location>
        <begin position="12"/>
        <end position="29"/>
    </location>
</feature>
<protein>
    <submittedName>
        <fullName evidence="2">Uncharacterized protein</fullName>
    </submittedName>
</protein>
<evidence type="ECO:0000313" key="2">
    <source>
        <dbReference type="EMBL" id="GIJ05959.1"/>
    </source>
</evidence>
<reference evidence="2" key="1">
    <citation type="submission" date="2021-01" db="EMBL/GenBank/DDBJ databases">
        <title>Whole genome shotgun sequence of Spirilliplanes yamanashiensis NBRC 15828.</title>
        <authorList>
            <person name="Komaki H."/>
            <person name="Tamura T."/>
        </authorList>
    </citation>
    <scope>NUCLEOTIDE SEQUENCE</scope>
    <source>
        <strain evidence="2">NBRC 15828</strain>
    </source>
</reference>
<sequence>MPDGRPTRLGGLHALLVGGTLLALLLGWLDPVTDQRDCPNWGASGNASAFADPRWDLGLPLLSLGWILAVAAEQALPATWQHRTGVAVATRATLAVTAAILAACCLNLPPAIACR</sequence>
<dbReference type="RefSeq" id="WP_239107861.1">
    <property type="nucleotide sequence ID" value="NZ_BAAAGJ010000003.1"/>
</dbReference>